<keyword evidence="1" id="KW-0812">Transmembrane</keyword>
<dbReference type="EMBL" id="JAOXJG010000026">
    <property type="protein sequence ID" value="MCW1241923.1"/>
    <property type="molecule type" value="Genomic_DNA"/>
</dbReference>
<dbReference type="GeneID" id="301200784"/>
<keyword evidence="3" id="KW-1185">Reference proteome</keyword>
<reference evidence="2" key="1">
    <citation type="submission" date="2022-10" db="EMBL/GenBank/DDBJ databases">
        <title>De novo draft assembly of the Pseudomonas pretiosus genome isolated from the plants rhizorohere.</title>
        <authorList>
            <person name="Robas M."/>
            <person name="Fernandez V.M."/>
            <person name="Provanza A."/>
            <person name="Jimenez P.A."/>
        </authorList>
    </citation>
    <scope>NUCLEOTIDE SEQUENCE</scope>
    <source>
        <strain evidence="2">SAICEU11T</strain>
    </source>
</reference>
<evidence type="ECO:0008006" key="4">
    <source>
        <dbReference type="Google" id="ProtNLM"/>
    </source>
</evidence>
<dbReference type="Proteomes" id="UP001060566">
    <property type="component" value="Unassembled WGS sequence"/>
</dbReference>
<protein>
    <recommendedName>
        <fullName evidence="4">Transporter</fullName>
    </recommendedName>
</protein>
<evidence type="ECO:0000313" key="3">
    <source>
        <dbReference type="Proteomes" id="UP001060566"/>
    </source>
</evidence>
<gene>
    <name evidence="2" type="ORF">NGM45_23135</name>
</gene>
<proteinExistence type="predicted"/>
<evidence type="ECO:0000313" key="2">
    <source>
        <dbReference type="EMBL" id="MCW1241923.1"/>
    </source>
</evidence>
<keyword evidence="1" id="KW-0472">Membrane</keyword>
<feature type="transmembrane region" description="Helical" evidence="1">
    <location>
        <begin position="37"/>
        <end position="59"/>
    </location>
</feature>
<dbReference type="Pfam" id="PF05052">
    <property type="entry name" value="MerE"/>
    <property type="match status" value="1"/>
</dbReference>
<dbReference type="InterPro" id="IPR007746">
    <property type="entry name" value="MerE"/>
</dbReference>
<sequence length="80" mass="9190">MRDTLKGVGWFLVALVTCPCHLVLLIPLLAGTALGTYLIQFKTVTFIVFALFFILSLYMGWRKMFGEQKEECCNIKRRKS</sequence>
<organism evidence="2 3">
    <name type="scientific">Bacillus pretiosus</name>
    <dbReference type="NCBI Taxonomy" id="2983392"/>
    <lineage>
        <taxon>Bacteria</taxon>
        <taxon>Bacillati</taxon>
        <taxon>Bacillota</taxon>
        <taxon>Bacilli</taxon>
        <taxon>Bacillales</taxon>
        <taxon>Bacillaceae</taxon>
        <taxon>Bacillus</taxon>
    </lineage>
</organism>
<keyword evidence="1" id="KW-1133">Transmembrane helix</keyword>
<evidence type="ECO:0000256" key="1">
    <source>
        <dbReference type="SAM" id="Phobius"/>
    </source>
</evidence>
<name>A0ABT3EYQ9_9BACI</name>
<feature type="transmembrane region" description="Helical" evidence="1">
    <location>
        <begin position="7"/>
        <end position="31"/>
    </location>
</feature>
<dbReference type="RefSeq" id="WP_264462828.1">
    <property type="nucleotide sequence ID" value="NZ_JAOXJG010000026.1"/>
</dbReference>
<comment type="caution">
    <text evidence="2">The sequence shown here is derived from an EMBL/GenBank/DDBJ whole genome shotgun (WGS) entry which is preliminary data.</text>
</comment>
<accession>A0ABT3EYQ9</accession>